<organism evidence="1 2">
    <name type="scientific">Pseudomonas aeruginosa</name>
    <dbReference type="NCBI Taxonomy" id="287"/>
    <lineage>
        <taxon>Bacteria</taxon>
        <taxon>Pseudomonadati</taxon>
        <taxon>Pseudomonadota</taxon>
        <taxon>Gammaproteobacteria</taxon>
        <taxon>Pseudomonadales</taxon>
        <taxon>Pseudomonadaceae</taxon>
        <taxon>Pseudomonas</taxon>
    </lineage>
</organism>
<evidence type="ECO:0000313" key="1">
    <source>
        <dbReference type="EMBL" id="WOS81200.1"/>
    </source>
</evidence>
<accession>A0AAQ3LRY4</accession>
<gene>
    <name evidence="1" type="ORF">L4V69_19140</name>
</gene>
<evidence type="ECO:0000313" key="2">
    <source>
        <dbReference type="Proteomes" id="UP001297540"/>
    </source>
</evidence>
<dbReference type="EMBL" id="CP136986">
    <property type="protein sequence ID" value="WOS81200.1"/>
    <property type="molecule type" value="Genomic_DNA"/>
</dbReference>
<dbReference type="RefSeq" id="WP_159060630.1">
    <property type="nucleotide sequence ID" value="NZ_AP014622.1"/>
</dbReference>
<proteinExistence type="predicted"/>
<sequence>MSADGGSPYRGKFQSVIIPVWHFDNRSAAAGIRSRSLLGILPSSSLPIPRESLPDRAGLLKRSNTPLAPIIERHRRGRSEAPEAVIGAESNRLHAGHYDRKKTVSI</sequence>
<reference evidence="1" key="1">
    <citation type="submission" date="2023-06" db="EMBL/GenBank/DDBJ databases">
        <authorList>
            <consortium name="Clinical and Environmental Microbiology Branch: Whole genome sequencing antimicrobial resistance pathogens in the healthcare setting"/>
        </authorList>
    </citation>
    <scope>NUCLEOTIDE SEQUENCE</scope>
    <source>
        <strain evidence="1">2021CK-01020</strain>
    </source>
</reference>
<protein>
    <submittedName>
        <fullName evidence="1">Uncharacterized protein</fullName>
    </submittedName>
</protein>
<name>A0AAQ3LRY4_PSEAI</name>
<dbReference type="Proteomes" id="UP001297540">
    <property type="component" value="Chromosome"/>
</dbReference>
<reference evidence="1" key="2">
    <citation type="submission" date="2023-10" db="EMBL/GenBank/DDBJ databases">
        <title>Pathogen: clinical or host-associated sample.</title>
        <authorList>
            <person name="Hergert J."/>
            <person name="Casey R."/>
            <person name="Wagner J."/>
            <person name="Young E.L."/>
            <person name="Oakeson K.F."/>
        </authorList>
    </citation>
    <scope>NUCLEOTIDE SEQUENCE</scope>
    <source>
        <strain evidence="1">2021CK-01020</strain>
    </source>
</reference>
<dbReference type="AlphaFoldDB" id="A0AAQ3LRY4"/>